<dbReference type="CDD" id="cd00293">
    <property type="entry name" value="USP-like"/>
    <property type="match status" value="1"/>
</dbReference>
<evidence type="ECO:0000259" key="2">
    <source>
        <dbReference type="Pfam" id="PF00582"/>
    </source>
</evidence>
<evidence type="ECO:0000313" key="4">
    <source>
        <dbReference type="Proteomes" id="UP001163266"/>
    </source>
</evidence>
<sequence>MFQHLLVPVDGSEIAARAMQVSIELARKLGASITGFIVEPPAPPPPPAQRPVRYLDTLEQHERRITEHARDVLAGFEARARAAGVPFQGRTACTGLVEEAIVETAQREGCDLIVMVTHGRHGWSELLHGSHTKGVLTRSRLPLLVLH</sequence>
<accession>A0ABY6MP64</accession>
<evidence type="ECO:0000256" key="1">
    <source>
        <dbReference type="ARBA" id="ARBA00008791"/>
    </source>
</evidence>
<evidence type="ECO:0000313" key="3">
    <source>
        <dbReference type="EMBL" id="UZD54278.1"/>
    </source>
</evidence>
<dbReference type="InterPro" id="IPR006015">
    <property type="entry name" value="Universal_stress_UspA"/>
</dbReference>
<dbReference type="PANTHER" id="PTHR46268:SF15">
    <property type="entry name" value="UNIVERSAL STRESS PROTEIN HP_0031"/>
    <property type="match status" value="1"/>
</dbReference>
<dbReference type="Gene3D" id="3.40.50.620">
    <property type="entry name" value="HUPs"/>
    <property type="match status" value="1"/>
</dbReference>
<dbReference type="Proteomes" id="UP001163266">
    <property type="component" value="Chromosome"/>
</dbReference>
<dbReference type="EMBL" id="CP110257">
    <property type="protein sequence ID" value="UZD54278.1"/>
    <property type="molecule type" value="Genomic_DNA"/>
</dbReference>
<dbReference type="InterPro" id="IPR006016">
    <property type="entry name" value="UspA"/>
</dbReference>
<dbReference type="PANTHER" id="PTHR46268">
    <property type="entry name" value="STRESS RESPONSE PROTEIN NHAX"/>
    <property type="match status" value="1"/>
</dbReference>
<dbReference type="PRINTS" id="PR01438">
    <property type="entry name" value="UNVRSLSTRESS"/>
</dbReference>
<dbReference type="InterPro" id="IPR014729">
    <property type="entry name" value="Rossmann-like_a/b/a_fold"/>
</dbReference>
<dbReference type="SUPFAM" id="SSF52402">
    <property type="entry name" value="Adenine nucleotide alpha hydrolases-like"/>
    <property type="match status" value="1"/>
</dbReference>
<feature type="domain" description="UspA" evidence="2">
    <location>
        <begin position="1"/>
        <end position="147"/>
    </location>
</feature>
<name>A0ABY6MP64_9BURK</name>
<reference evidence="3" key="1">
    <citation type="submission" date="2022-10" db="EMBL/GenBank/DDBJ databases">
        <title>Complete genome sequence of Schlegelella aquatica LMG 23380.</title>
        <authorList>
            <person name="Musilova J."/>
            <person name="Kourilova X."/>
            <person name="Bezdicek M."/>
            <person name="Hermankova K."/>
            <person name="Obruca S."/>
            <person name="Sedlar K."/>
        </authorList>
    </citation>
    <scope>NUCLEOTIDE SEQUENCE</scope>
    <source>
        <strain evidence="3">LMG 23380</strain>
    </source>
</reference>
<organism evidence="3 4">
    <name type="scientific">Caldimonas aquatica</name>
    <dbReference type="NCBI Taxonomy" id="376175"/>
    <lineage>
        <taxon>Bacteria</taxon>
        <taxon>Pseudomonadati</taxon>
        <taxon>Pseudomonadota</taxon>
        <taxon>Betaproteobacteria</taxon>
        <taxon>Burkholderiales</taxon>
        <taxon>Sphaerotilaceae</taxon>
        <taxon>Caldimonas</taxon>
    </lineage>
</organism>
<keyword evidence="4" id="KW-1185">Reference proteome</keyword>
<gene>
    <name evidence="3" type="ORF">OMP39_11415</name>
</gene>
<dbReference type="RefSeq" id="WP_264891847.1">
    <property type="nucleotide sequence ID" value="NZ_CP110257.1"/>
</dbReference>
<protein>
    <submittedName>
        <fullName evidence="3">Universal stress protein</fullName>
    </submittedName>
</protein>
<comment type="similarity">
    <text evidence="1">Belongs to the universal stress protein A family.</text>
</comment>
<proteinExistence type="inferred from homology"/>
<dbReference type="Pfam" id="PF00582">
    <property type="entry name" value="Usp"/>
    <property type="match status" value="1"/>
</dbReference>